<gene>
    <name evidence="1" type="ORF">DSPE1174_LOCUS22303</name>
</gene>
<dbReference type="AlphaFoldDB" id="A0A7S2DGX1"/>
<organism evidence="1">
    <name type="scientific">Octactis speculum</name>
    <dbReference type="NCBI Taxonomy" id="3111310"/>
    <lineage>
        <taxon>Eukaryota</taxon>
        <taxon>Sar</taxon>
        <taxon>Stramenopiles</taxon>
        <taxon>Ochrophyta</taxon>
        <taxon>Dictyochophyceae</taxon>
        <taxon>Dictyochales</taxon>
        <taxon>Dictyochaceae</taxon>
        <taxon>Octactis</taxon>
    </lineage>
</organism>
<sequence>MLVWSALTRKQFATPLLTSYLWRAASDTKKPGCCAELQSIPEGIRLCSAPVERGACVVQTFLKLAVRDFCTAVAADVESLVTNVVVEAKGQLADNNWPGDITGRVKGQEFAIDVFATRIGSASNRGQSVYKLIAEGDDEVKHRYYAKLWKDRNILVFFFGMDAEGRLC</sequence>
<dbReference type="EMBL" id="HBGS01043215">
    <property type="protein sequence ID" value="CAD9454211.1"/>
    <property type="molecule type" value="Transcribed_RNA"/>
</dbReference>
<reference evidence="1" key="1">
    <citation type="submission" date="2021-01" db="EMBL/GenBank/DDBJ databases">
        <authorList>
            <person name="Corre E."/>
            <person name="Pelletier E."/>
            <person name="Niang G."/>
            <person name="Scheremetjew M."/>
            <person name="Finn R."/>
            <person name="Kale V."/>
            <person name="Holt S."/>
            <person name="Cochrane G."/>
            <person name="Meng A."/>
            <person name="Brown T."/>
            <person name="Cohen L."/>
        </authorList>
    </citation>
    <scope>NUCLEOTIDE SEQUENCE</scope>
    <source>
        <strain evidence="1">CCMP1381</strain>
    </source>
</reference>
<name>A0A7S2DGX1_9STRA</name>
<protein>
    <submittedName>
        <fullName evidence="1">Uncharacterized protein</fullName>
    </submittedName>
</protein>
<evidence type="ECO:0000313" key="1">
    <source>
        <dbReference type="EMBL" id="CAD9454211.1"/>
    </source>
</evidence>
<accession>A0A7S2DGX1</accession>
<proteinExistence type="predicted"/>